<dbReference type="Pfam" id="PF03883">
    <property type="entry name" value="H2O2_YaaD"/>
    <property type="match status" value="1"/>
</dbReference>
<name>A0A6J6NMU0_9ZZZZ</name>
<dbReference type="EMBL" id="CAEZXA010000192">
    <property type="protein sequence ID" value="CAB4687452.1"/>
    <property type="molecule type" value="Genomic_DNA"/>
</dbReference>
<dbReference type="PANTHER" id="PTHR30283">
    <property type="entry name" value="PEROXIDE STRESS RESPONSE PROTEIN YAAA"/>
    <property type="match status" value="1"/>
</dbReference>
<dbReference type="GO" id="GO:0033194">
    <property type="term" value="P:response to hydroperoxide"/>
    <property type="evidence" value="ECO:0007669"/>
    <property type="project" value="TreeGrafter"/>
</dbReference>
<evidence type="ECO:0000313" key="2">
    <source>
        <dbReference type="EMBL" id="CAB4687452.1"/>
    </source>
</evidence>
<organism evidence="2">
    <name type="scientific">freshwater metagenome</name>
    <dbReference type="NCBI Taxonomy" id="449393"/>
    <lineage>
        <taxon>unclassified sequences</taxon>
        <taxon>metagenomes</taxon>
        <taxon>ecological metagenomes</taxon>
    </lineage>
</organism>
<reference evidence="2" key="1">
    <citation type="submission" date="2020-05" db="EMBL/GenBank/DDBJ databases">
        <authorList>
            <person name="Chiriac C."/>
            <person name="Salcher M."/>
            <person name="Ghai R."/>
            <person name="Kavagutti S V."/>
        </authorList>
    </citation>
    <scope>NUCLEOTIDE SEQUENCE</scope>
</reference>
<proteinExistence type="predicted"/>
<dbReference type="GO" id="GO:0005829">
    <property type="term" value="C:cytosol"/>
    <property type="evidence" value="ECO:0007669"/>
    <property type="project" value="TreeGrafter"/>
</dbReference>
<dbReference type="PANTHER" id="PTHR30283:SF4">
    <property type="entry name" value="PEROXIDE STRESS RESISTANCE PROTEIN YAAA"/>
    <property type="match status" value="1"/>
</dbReference>
<protein>
    <submittedName>
        <fullName evidence="2">Unannotated protein</fullName>
    </submittedName>
</protein>
<gene>
    <name evidence="2" type="ORF">UFOPK2334_01535</name>
</gene>
<dbReference type="InterPro" id="IPR005583">
    <property type="entry name" value="YaaA"/>
</dbReference>
<dbReference type="AlphaFoldDB" id="A0A6J6NMU0"/>
<sequence length="242" mass="26062">MTAQDFALLLPPSEGKAENGDPSRPWAPKSGAFGAALEASRAQVIAQLQKEKGGTQKLLGVGGAHLTRAQSSNIKIVGAPCLPAWQRYTGVVWDHLDLASLTATERNAFVKRIIVPSGLLGLVRADDSLPDYRLKMGARLAPFGTMSKWWRDEITDALVAVVKKKVVVDLLPNEHRAAINWDLLDNVVRVDLVSHSGAVVGGHNAKAAKGLLARHLLVSQNADLRRTVASFTHPEYSAKVTT</sequence>
<feature type="region of interest" description="Disordered" evidence="1">
    <location>
        <begin position="10"/>
        <end position="30"/>
    </location>
</feature>
<accession>A0A6J6NMU0</accession>
<evidence type="ECO:0000256" key="1">
    <source>
        <dbReference type="SAM" id="MobiDB-lite"/>
    </source>
</evidence>